<dbReference type="SUPFAM" id="SSF52743">
    <property type="entry name" value="Subtilisin-like"/>
    <property type="match status" value="1"/>
</dbReference>
<dbReference type="PANTHER" id="PTHR43806:SF11">
    <property type="entry name" value="CEREVISIN-RELATED"/>
    <property type="match status" value="1"/>
</dbReference>
<dbReference type="Gene3D" id="3.40.50.200">
    <property type="entry name" value="Peptidase S8/S53 domain"/>
    <property type="match status" value="1"/>
</dbReference>
<dbReference type="AlphaFoldDB" id="A0A1G2LGF1"/>
<dbReference type="PROSITE" id="PS51892">
    <property type="entry name" value="SUBTILASE"/>
    <property type="match status" value="1"/>
</dbReference>
<dbReference type="STRING" id="1802281.A3A44_01600"/>
<comment type="similarity">
    <text evidence="1 5">Belongs to the peptidase S8 family.</text>
</comment>
<evidence type="ECO:0000259" key="6">
    <source>
        <dbReference type="Pfam" id="PF00082"/>
    </source>
</evidence>
<dbReference type="PANTHER" id="PTHR43806">
    <property type="entry name" value="PEPTIDASE S8"/>
    <property type="match status" value="1"/>
</dbReference>
<dbReference type="GO" id="GO:0006508">
    <property type="term" value="P:proteolysis"/>
    <property type="evidence" value="ECO:0007669"/>
    <property type="project" value="UniProtKB-KW"/>
</dbReference>
<feature type="domain" description="Peptidase S8/S53" evidence="6">
    <location>
        <begin position="4"/>
        <end position="182"/>
    </location>
</feature>
<dbReference type="InterPro" id="IPR000209">
    <property type="entry name" value="Peptidase_S8/S53_dom"/>
</dbReference>
<keyword evidence="4" id="KW-0720">Serine protease</keyword>
<sequence>MNRNGSGFLSDVIEGIDAAIQRDLDIVNMSLGTSSNVQSLHDAIIRAKAAGLVVVAAAGNSGGAVIYPAAYPEAIAISATDRANAIASFSSRGPEVDLAAPGVSIYSTYKGTGYRTLSGTSMASPHVAGSAALLLAASRSNPGLCDTIRVNGVCDPDEVQAKLQASAIDLGIPGFDPLYGWGLVNAFRAIR</sequence>
<name>A0A1G2LGF1_9BACT</name>
<keyword evidence="3" id="KW-0378">Hydrolase</keyword>
<keyword evidence="2" id="KW-0645">Protease</keyword>
<proteinExistence type="inferred from homology"/>
<gene>
    <name evidence="7" type="ORF">A3A44_01600</name>
</gene>
<dbReference type="PROSITE" id="PS00138">
    <property type="entry name" value="SUBTILASE_SER"/>
    <property type="match status" value="1"/>
</dbReference>
<dbReference type="InterPro" id="IPR036852">
    <property type="entry name" value="Peptidase_S8/S53_dom_sf"/>
</dbReference>
<protein>
    <recommendedName>
        <fullName evidence="6">Peptidase S8/S53 domain-containing protein</fullName>
    </recommendedName>
</protein>
<dbReference type="InterPro" id="IPR050131">
    <property type="entry name" value="Peptidase_S8_subtilisin-like"/>
</dbReference>
<evidence type="ECO:0000313" key="8">
    <source>
        <dbReference type="Proteomes" id="UP000178977"/>
    </source>
</evidence>
<evidence type="ECO:0000256" key="3">
    <source>
        <dbReference type="ARBA" id="ARBA00022801"/>
    </source>
</evidence>
<evidence type="ECO:0000256" key="4">
    <source>
        <dbReference type="ARBA" id="ARBA00022825"/>
    </source>
</evidence>
<dbReference type="EMBL" id="MHQT01000010">
    <property type="protein sequence ID" value="OHA09912.1"/>
    <property type="molecule type" value="Genomic_DNA"/>
</dbReference>
<evidence type="ECO:0000256" key="2">
    <source>
        <dbReference type="ARBA" id="ARBA00022670"/>
    </source>
</evidence>
<organism evidence="7 8">
    <name type="scientific">Candidatus Sungbacteria bacterium RIFCSPLOWO2_01_FULL_60_25</name>
    <dbReference type="NCBI Taxonomy" id="1802281"/>
    <lineage>
        <taxon>Bacteria</taxon>
        <taxon>Candidatus Sungiibacteriota</taxon>
    </lineage>
</organism>
<evidence type="ECO:0000256" key="5">
    <source>
        <dbReference type="PROSITE-ProRule" id="PRU01240"/>
    </source>
</evidence>
<dbReference type="Proteomes" id="UP000178977">
    <property type="component" value="Unassembled WGS sequence"/>
</dbReference>
<evidence type="ECO:0000313" key="7">
    <source>
        <dbReference type="EMBL" id="OHA09912.1"/>
    </source>
</evidence>
<evidence type="ECO:0000256" key="1">
    <source>
        <dbReference type="ARBA" id="ARBA00011073"/>
    </source>
</evidence>
<comment type="caution">
    <text evidence="7">The sequence shown here is derived from an EMBL/GenBank/DDBJ whole genome shotgun (WGS) entry which is preliminary data.</text>
</comment>
<comment type="caution">
    <text evidence="5">Lacks conserved residue(s) required for the propagation of feature annotation.</text>
</comment>
<dbReference type="GO" id="GO:0004252">
    <property type="term" value="F:serine-type endopeptidase activity"/>
    <property type="evidence" value="ECO:0007669"/>
    <property type="project" value="InterPro"/>
</dbReference>
<accession>A0A1G2LGF1</accession>
<dbReference type="InterPro" id="IPR023828">
    <property type="entry name" value="Peptidase_S8_Ser-AS"/>
</dbReference>
<reference evidence="7 8" key="1">
    <citation type="journal article" date="2016" name="Nat. Commun.">
        <title>Thousands of microbial genomes shed light on interconnected biogeochemical processes in an aquifer system.</title>
        <authorList>
            <person name="Anantharaman K."/>
            <person name="Brown C.T."/>
            <person name="Hug L.A."/>
            <person name="Sharon I."/>
            <person name="Castelle C.J."/>
            <person name="Probst A.J."/>
            <person name="Thomas B.C."/>
            <person name="Singh A."/>
            <person name="Wilkins M.J."/>
            <person name="Karaoz U."/>
            <person name="Brodie E.L."/>
            <person name="Williams K.H."/>
            <person name="Hubbard S.S."/>
            <person name="Banfield J.F."/>
        </authorList>
    </citation>
    <scope>NUCLEOTIDE SEQUENCE [LARGE SCALE GENOMIC DNA]</scope>
</reference>
<dbReference type="Pfam" id="PF00082">
    <property type="entry name" value="Peptidase_S8"/>
    <property type="match status" value="1"/>
</dbReference>